<dbReference type="PROSITE" id="PS00149">
    <property type="entry name" value="SULFATASE_2"/>
    <property type="match status" value="1"/>
</dbReference>
<accession>A0A382H9G8</accession>
<evidence type="ECO:0000256" key="3">
    <source>
        <dbReference type="ARBA" id="ARBA00022801"/>
    </source>
</evidence>
<keyword evidence="2" id="KW-0732">Signal</keyword>
<keyword evidence="3" id="KW-0378">Hydrolase</keyword>
<feature type="non-terminal residue" evidence="6">
    <location>
        <position position="392"/>
    </location>
</feature>
<keyword evidence="4" id="KW-0325">Glycoprotein</keyword>
<reference evidence="6" key="1">
    <citation type="submission" date="2018-05" db="EMBL/GenBank/DDBJ databases">
        <authorList>
            <person name="Lanie J.A."/>
            <person name="Ng W.-L."/>
            <person name="Kazmierczak K.M."/>
            <person name="Andrzejewski T.M."/>
            <person name="Davidsen T.M."/>
            <person name="Wayne K.J."/>
            <person name="Tettelin H."/>
            <person name="Glass J.I."/>
            <person name="Rusch D."/>
            <person name="Podicherti R."/>
            <person name="Tsui H.-C.T."/>
            <person name="Winkler M.E."/>
        </authorList>
    </citation>
    <scope>NUCLEOTIDE SEQUENCE</scope>
</reference>
<proteinExistence type="inferred from homology"/>
<dbReference type="PROSITE" id="PS00523">
    <property type="entry name" value="SULFATASE_1"/>
    <property type="match status" value="1"/>
</dbReference>
<dbReference type="AlphaFoldDB" id="A0A382H9G8"/>
<dbReference type="Pfam" id="PF00884">
    <property type="entry name" value="Sulfatase"/>
    <property type="match status" value="1"/>
</dbReference>
<dbReference type="InterPro" id="IPR000917">
    <property type="entry name" value="Sulfatase_N"/>
</dbReference>
<name>A0A382H9G8_9ZZZZ</name>
<comment type="similarity">
    <text evidence="1">Belongs to the sulfatase family.</text>
</comment>
<dbReference type="GO" id="GO:0016787">
    <property type="term" value="F:hydrolase activity"/>
    <property type="evidence" value="ECO:0007669"/>
    <property type="project" value="UniProtKB-KW"/>
</dbReference>
<dbReference type="InterPro" id="IPR017850">
    <property type="entry name" value="Alkaline_phosphatase_core_sf"/>
</dbReference>
<dbReference type="SUPFAM" id="SSF53649">
    <property type="entry name" value="Alkaline phosphatase-like"/>
    <property type="match status" value="1"/>
</dbReference>
<evidence type="ECO:0000256" key="1">
    <source>
        <dbReference type="ARBA" id="ARBA00008779"/>
    </source>
</evidence>
<dbReference type="Gene3D" id="3.40.720.10">
    <property type="entry name" value="Alkaline Phosphatase, subunit A"/>
    <property type="match status" value="1"/>
</dbReference>
<dbReference type="InterPro" id="IPR024607">
    <property type="entry name" value="Sulfatase_CS"/>
</dbReference>
<evidence type="ECO:0000256" key="2">
    <source>
        <dbReference type="ARBA" id="ARBA00022729"/>
    </source>
</evidence>
<organism evidence="6">
    <name type="scientific">marine metagenome</name>
    <dbReference type="NCBI Taxonomy" id="408172"/>
    <lineage>
        <taxon>unclassified sequences</taxon>
        <taxon>metagenomes</taxon>
        <taxon>ecological metagenomes</taxon>
    </lineage>
</organism>
<evidence type="ECO:0000313" key="6">
    <source>
        <dbReference type="EMBL" id="SVB83954.1"/>
    </source>
</evidence>
<feature type="domain" description="Sulfatase N-terminal" evidence="5">
    <location>
        <begin position="6"/>
        <end position="345"/>
    </location>
</feature>
<dbReference type="CDD" id="cd16031">
    <property type="entry name" value="G6S_like"/>
    <property type="match status" value="1"/>
</dbReference>
<evidence type="ECO:0000256" key="4">
    <source>
        <dbReference type="ARBA" id="ARBA00023180"/>
    </source>
</evidence>
<dbReference type="PANTHER" id="PTHR43108:SF6">
    <property type="entry name" value="N-SULPHOGLUCOSAMINE SULPHOHYDROLASE"/>
    <property type="match status" value="1"/>
</dbReference>
<gene>
    <name evidence="6" type="ORF">METZ01_LOCUS236808</name>
</gene>
<dbReference type="PANTHER" id="PTHR43108">
    <property type="entry name" value="N-ACETYLGLUCOSAMINE-6-SULFATASE FAMILY MEMBER"/>
    <property type="match status" value="1"/>
</dbReference>
<protein>
    <recommendedName>
        <fullName evidence="5">Sulfatase N-terminal domain-containing protein</fullName>
    </recommendedName>
</protein>
<sequence length="392" mass="45120">MSIPRPNVLFVMTDDQTIREMSCYGSETLQTPNMDRIARAGTRFNYCFATNALCAPSRATVLTGCFSHIHGIYGNSEQADAIEVLNPDISTFPELLQKAGYQTGLVGKYHIRQDPRGFDYQAIHPGQGDYFDPVFIENGIEMKMQGYATDITTDLALNFLESTDRSRPFCLVYQFKAPHRPFSPATRHKDMFNEIEIPVPKTFNDDYATRHIAELSEDMRFDISLARDYEDLPQGINKEERKHWIYQRFIKDRFRTIYGVDENLGRVLDYLGEQGLEDDTLILYTSDHGYFLGDHGWYDKRFMYEPSIRIPLVTRYPRLGVSENVMDDMVMNIDFAPTILDFADVSIPDKMQGCSLRPLMEGSAPEGWRSSIYYAYYENSWELHGKGDEAMA</sequence>
<dbReference type="EMBL" id="UINC01059961">
    <property type="protein sequence ID" value="SVB83954.1"/>
    <property type="molecule type" value="Genomic_DNA"/>
</dbReference>
<evidence type="ECO:0000259" key="5">
    <source>
        <dbReference type="Pfam" id="PF00884"/>
    </source>
</evidence>